<name>G7KKT3_MEDTR</name>
<organism evidence="2 4">
    <name type="scientific">Medicago truncatula</name>
    <name type="common">Barrel medic</name>
    <name type="synonym">Medicago tribuloides</name>
    <dbReference type="NCBI Taxonomy" id="3880"/>
    <lineage>
        <taxon>Eukaryota</taxon>
        <taxon>Viridiplantae</taxon>
        <taxon>Streptophyta</taxon>
        <taxon>Embryophyta</taxon>
        <taxon>Tracheophyta</taxon>
        <taxon>Spermatophyta</taxon>
        <taxon>Magnoliopsida</taxon>
        <taxon>eudicotyledons</taxon>
        <taxon>Gunneridae</taxon>
        <taxon>Pentapetalae</taxon>
        <taxon>rosids</taxon>
        <taxon>fabids</taxon>
        <taxon>Fabales</taxon>
        <taxon>Fabaceae</taxon>
        <taxon>Papilionoideae</taxon>
        <taxon>50 kb inversion clade</taxon>
        <taxon>NPAAA clade</taxon>
        <taxon>Hologalegina</taxon>
        <taxon>IRL clade</taxon>
        <taxon>Trifolieae</taxon>
        <taxon>Medicago</taxon>
    </lineage>
</organism>
<keyword evidence="1 2" id="KW-0812">Transmembrane</keyword>
<dbReference type="HOGENOM" id="CLU_2907495_0_0_1"/>
<dbReference type="PaxDb" id="3880-AES76429"/>
<accession>G7KKT3</accession>
<keyword evidence="1" id="KW-1133">Transmembrane helix</keyword>
<keyword evidence="4" id="KW-1185">Reference proteome</keyword>
<reference evidence="2 4" key="1">
    <citation type="journal article" date="2011" name="Nature">
        <title>The Medicago genome provides insight into the evolution of rhizobial symbioses.</title>
        <authorList>
            <person name="Young N.D."/>
            <person name="Debelle F."/>
            <person name="Oldroyd G.E."/>
            <person name="Geurts R."/>
            <person name="Cannon S.B."/>
            <person name="Udvardi M.K."/>
            <person name="Benedito V.A."/>
            <person name="Mayer K.F."/>
            <person name="Gouzy J."/>
            <person name="Schoof H."/>
            <person name="Van de Peer Y."/>
            <person name="Proost S."/>
            <person name="Cook D.R."/>
            <person name="Meyers B.C."/>
            <person name="Spannagl M."/>
            <person name="Cheung F."/>
            <person name="De Mita S."/>
            <person name="Krishnakumar V."/>
            <person name="Gundlach H."/>
            <person name="Zhou S."/>
            <person name="Mudge J."/>
            <person name="Bharti A.K."/>
            <person name="Murray J.D."/>
            <person name="Naoumkina M.A."/>
            <person name="Rosen B."/>
            <person name="Silverstein K.A."/>
            <person name="Tang H."/>
            <person name="Rombauts S."/>
            <person name="Zhao P.X."/>
            <person name="Zhou P."/>
            <person name="Barbe V."/>
            <person name="Bardou P."/>
            <person name="Bechner M."/>
            <person name="Bellec A."/>
            <person name="Berger A."/>
            <person name="Berges H."/>
            <person name="Bidwell S."/>
            <person name="Bisseling T."/>
            <person name="Choisne N."/>
            <person name="Couloux A."/>
            <person name="Denny R."/>
            <person name="Deshpande S."/>
            <person name="Dai X."/>
            <person name="Doyle J.J."/>
            <person name="Dudez A.M."/>
            <person name="Farmer A.D."/>
            <person name="Fouteau S."/>
            <person name="Franken C."/>
            <person name="Gibelin C."/>
            <person name="Gish J."/>
            <person name="Goldstein S."/>
            <person name="Gonzalez A.J."/>
            <person name="Green P.J."/>
            <person name="Hallab A."/>
            <person name="Hartog M."/>
            <person name="Hua A."/>
            <person name="Humphray S.J."/>
            <person name="Jeong D.H."/>
            <person name="Jing Y."/>
            <person name="Jocker A."/>
            <person name="Kenton S.M."/>
            <person name="Kim D.J."/>
            <person name="Klee K."/>
            <person name="Lai H."/>
            <person name="Lang C."/>
            <person name="Lin S."/>
            <person name="Macmil S.L."/>
            <person name="Magdelenat G."/>
            <person name="Matthews L."/>
            <person name="McCorrison J."/>
            <person name="Monaghan E.L."/>
            <person name="Mun J.H."/>
            <person name="Najar F.Z."/>
            <person name="Nicholson C."/>
            <person name="Noirot C."/>
            <person name="O'Bleness M."/>
            <person name="Paule C.R."/>
            <person name="Poulain J."/>
            <person name="Prion F."/>
            <person name="Qin B."/>
            <person name="Qu C."/>
            <person name="Retzel E.F."/>
            <person name="Riddle C."/>
            <person name="Sallet E."/>
            <person name="Samain S."/>
            <person name="Samson N."/>
            <person name="Sanders I."/>
            <person name="Saurat O."/>
            <person name="Scarpelli C."/>
            <person name="Schiex T."/>
            <person name="Segurens B."/>
            <person name="Severin A.J."/>
            <person name="Sherrier D.J."/>
            <person name="Shi R."/>
            <person name="Sims S."/>
            <person name="Singer S.R."/>
            <person name="Sinharoy S."/>
            <person name="Sterck L."/>
            <person name="Viollet A."/>
            <person name="Wang B.B."/>
            <person name="Wang K."/>
            <person name="Wang M."/>
            <person name="Wang X."/>
            <person name="Warfsmann J."/>
            <person name="Weissenbach J."/>
            <person name="White D.D."/>
            <person name="White J.D."/>
            <person name="Wiley G.B."/>
            <person name="Wincker P."/>
            <person name="Xing Y."/>
            <person name="Yang L."/>
            <person name="Yao Z."/>
            <person name="Ying F."/>
            <person name="Zhai J."/>
            <person name="Zhou L."/>
            <person name="Zuber A."/>
            <person name="Denarie J."/>
            <person name="Dixon R.A."/>
            <person name="May G.D."/>
            <person name="Schwartz D.C."/>
            <person name="Rogers J."/>
            <person name="Quetier F."/>
            <person name="Town C.D."/>
            <person name="Roe B.A."/>
        </authorList>
    </citation>
    <scope>NUCLEOTIDE SEQUENCE [LARGE SCALE GENOMIC DNA]</scope>
    <source>
        <strain evidence="2">A17</strain>
        <strain evidence="3 4">cv. Jemalong A17</strain>
    </source>
</reference>
<sequence length="62" mass="7737">MYFSINLDKNQIFFRTKLKLNKVYLLFFFFFLRDQSIFTIKSYFPLPHIRRHKIRNECSAKI</sequence>
<gene>
    <name evidence="2" type="ordered locus">MTR_6g078590</name>
</gene>
<evidence type="ECO:0000313" key="4">
    <source>
        <dbReference type="Proteomes" id="UP000002051"/>
    </source>
</evidence>
<protein>
    <submittedName>
        <fullName evidence="2">Transmembrane protein, putative</fullName>
    </submittedName>
</protein>
<dbReference type="EMBL" id="CM001222">
    <property type="protein sequence ID" value="AES76429.1"/>
    <property type="molecule type" value="Genomic_DNA"/>
</dbReference>
<dbReference type="AlphaFoldDB" id="G7KKT3"/>
<dbReference type="EnsemblPlants" id="AES76429">
    <property type="protein sequence ID" value="AES76429"/>
    <property type="gene ID" value="MTR_6g078590"/>
</dbReference>
<keyword evidence="1" id="KW-0472">Membrane</keyword>
<reference evidence="3" key="3">
    <citation type="submission" date="2015-04" db="UniProtKB">
        <authorList>
            <consortium name="EnsemblPlants"/>
        </authorList>
    </citation>
    <scope>IDENTIFICATION</scope>
    <source>
        <strain evidence="3">cv. Jemalong A17</strain>
    </source>
</reference>
<proteinExistence type="predicted"/>
<evidence type="ECO:0000256" key="1">
    <source>
        <dbReference type="SAM" id="Phobius"/>
    </source>
</evidence>
<feature type="transmembrane region" description="Helical" evidence="1">
    <location>
        <begin position="23"/>
        <end position="44"/>
    </location>
</feature>
<evidence type="ECO:0000313" key="3">
    <source>
        <dbReference type="EnsemblPlants" id="AES76429"/>
    </source>
</evidence>
<dbReference type="Proteomes" id="UP000002051">
    <property type="component" value="Chromosome 6"/>
</dbReference>
<reference evidence="2 4" key="2">
    <citation type="journal article" date="2014" name="BMC Genomics">
        <title>An improved genome release (version Mt4.0) for the model legume Medicago truncatula.</title>
        <authorList>
            <person name="Tang H."/>
            <person name="Krishnakumar V."/>
            <person name="Bidwell S."/>
            <person name="Rosen B."/>
            <person name="Chan A."/>
            <person name="Zhou S."/>
            <person name="Gentzbittel L."/>
            <person name="Childs K.L."/>
            <person name="Yandell M."/>
            <person name="Gundlach H."/>
            <person name="Mayer K.F."/>
            <person name="Schwartz D.C."/>
            <person name="Town C.D."/>
        </authorList>
    </citation>
    <scope>GENOME REANNOTATION</scope>
    <source>
        <strain evidence="3 4">cv. Jemalong A17</strain>
    </source>
</reference>
<evidence type="ECO:0000313" key="2">
    <source>
        <dbReference type="EMBL" id="AES76429.1"/>
    </source>
</evidence>